<dbReference type="Proteomes" id="UP001321473">
    <property type="component" value="Unassembled WGS sequence"/>
</dbReference>
<evidence type="ECO:0000259" key="10">
    <source>
        <dbReference type="PROSITE" id="PS50089"/>
    </source>
</evidence>
<feature type="transmembrane region" description="Helical" evidence="9">
    <location>
        <begin position="375"/>
        <end position="397"/>
    </location>
</feature>
<dbReference type="SUPFAM" id="SSF57850">
    <property type="entry name" value="RING/U-box"/>
    <property type="match status" value="1"/>
</dbReference>
<dbReference type="InterPro" id="IPR050731">
    <property type="entry name" value="HRD1_E3_ubiq-ligases"/>
</dbReference>
<evidence type="ECO:0000256" key="8">
    <source>
        <dbReference type="PROSITE-ProRule" id="PRU00175"/>
    </source>
</evidence>
<dbReference type="GO" id="GO:0061630">
    <property type="term" value="F:ubiquitin protein ligase activity"/>
    <property type="evidence" value="ECO:0007669"/>
    <property type="project" value="TreeGrafter"/>
</dbReference>
<evidence type="ECO:0000256" key="3">
    <source>
        <dbReference type="ARBA" id="ARBA00022723"/>
    </source>
</evidence>
<evidence type="ECO:0000256" key="2">
    <source>
        <dbReference type="ARBA" id="ARBA00022692"/>
    </source>
</evidence>
<evidence type="ECO:0000256" key="5">
    <source>
        <dbReference type="ARBA" id="ARBA00022833"/>
    </source>
</evidence>
<keyword evidence="5" id="KW-0862">Zinc</keyword>
<dbReference type="SMART" id="SM00184">
    <property type="entry name" value="RING"/>
    <property type="match status" value="1"/>
</dbReference>
<dbReference type="GO" id="GO:0036513">
    <property type="term" value="C:Derlin-1 retrotranslocation complex"/>
    <property type="evidence" value="ECO:0007669"/>
    <property type="project" value="TreeGrafter"/>
</dbReference>
<dbReference type="GO" id="GO:0036503">
    <property type="term" value="P:ERAD pathway"/>
    <property type="evidence" value="ECO:0007669"/>
    <property type="project" value="TreeGrafter"/>
</dbReference>
<dbReference type="GO" id="GO:0043161">
    <property type="term" value="P:proteasome-mediated ubiquitin-dependent protein catabolic process"/>
    <property type="evidence" value="ECO:0007669"/>
    <property type="project" value="TreeGrafter"/>
</dbReference>
<feature type="transmembrane region" description="Helical" evidence="9">
    <location>
        <begin position="327"/>
        <end position="354"/>
    </location>
</feature>
<reference evidence="11 12" key="1">
    <citation type="journal article" date="2023" name="Arcadia Sci">
        <title>De novo assembly of a long-read Amblyomma americanum tick genome.</title>
        <authorList>
            <person name="Chou S."/>
            <person name="Poskanzer K.E."/>
            <person name="Rollins M."/>
            <person name="Thuy-Boun P.S."/>
        </authorList>
    </citation>
    <scope>NUCLEOTIDE SEQUENCE [LARGE SCALE GENOMIC DNA]</scope>
    <source>
        <strain evidence="11">F_SG_1</strain>
        <tissue evidence="11">Salivary glands</tissue>
    </source>
</reference>
<feature type="transmembrane region" description="Helical" evidence="9">
    <location>
        <begin position="197"/>
        <end position="218"/>
    </location>
</feature>
<keyword evidence="12" id="KW-1185">Reference proteome</keyword>
<feature type="transmembrane region" description="Helical" evidence="9">
    <location>
        <begin position="56"/>
        <end position="76"/>
    </location>
</feature>
<protein>
    <recommendedName>
        <fullName evidence="10">RING-type domain-containing protein</fullName>
    </recommendedName>
</protein>
<feature type="domain" description="RING-type" evidence="10">
    <location>
        <begin position="456"/>
        <end position="494"/>
    </location>
</feature>
<gene>
    <name evidence="11" type="ORF">V5799_021412</name>
</gene>
<feature type="transmembrane region" description="Helical" evidence="9">
    <location>
        <begin position="301"/>
        <end position="321"/>
    </location>
</feature>
<dbReference type="GO" id="GO:0008270">
    <property type="term" value="F:zinc ion binding"/>
    <property type="evidence" value="ECO:0007669"/>
    <property type="project" value="UniProtKB-KW"/>
</dbReference>
<dbReference type="Pfam" id="PF13705">
    <property type="entry name" value="TRC8_N"/>
    <property type="match status" value="1"/>
</dbReference>
<feature type="transmembrane region" description="Helical" evidence="9">
    <location>
        <begin position="83"/>
        <end position="103"/>
    </location>
</feature>
<dbReference type="InterPro" id="IPR025754">
    <property type="entry name" value="TRC8_N_dom"/>
</dbReference>
<comment type="caution">
    <text evidence="11">The sequence shown here is derived from an EMBL/GenBank/DDBJ whole genome shotgun (WGS) entry which is preliminary data.</text>
</comment>
<evidence type="ECO:0000256" key="1">
    <source>
        <dbReference type="ARBA" id="ARBA00004141"/>
    </source>
</evidence>
<evidence type="ECO:0000256" key="6">
    <source>
        <dbReference type="ARBA" id="ARBA00022989"/>
    </source>
</evidence>
<dbReference type="PANTHER" id="PTHR22763">
    <property type="entry name" value="RING ZINC FINGER PROTEIN"/>
    <property type="match status" value="1"/>
</dbReference>
<dbReference type="SMART" id="SM00744">
    <property type="entry name" value="RINGv"/>
    <property type="match status" value="1"/>
</dbReference>
<accession>A0AAQ4FQ56</accession>
<feature type="transmembrane region" description="Helical" evidence="9">
    <location>
        <begin position="261"/>
        <end position="289"/>
    </location>
</feature>
<organism evidence="11 12">
    <name type="scientific">Amblyomma americanum</name>
    <name type="common">Lone star tick</name>
    <dbReference type="NCBI Taxonomy" id="6943"/>
    <lineage>
        <taxon>Eukaryota</taxon>
        <taxon>Metazoa</taxon>
        <taxon>Ecdysozoa</taxon>
        <taxon>Arthropoda</taxon>
        <taxon>Chelicerata</taxon>
        <taxon>Arachnida</taxon>
        <taxon>Acari</taxon>
        <taxon>Parasitiformes</taxon>
        <taxon>Ixodida</taxon>
        <taxon>Ixodoidea</taxon>
        <taxon>Ixodidae</taxon>
        <taxon>Amblyomminae</taxon>
        <taxon>Amblyomma</taxon>
    </lineage>
</organism>
<dbReference type="AlphaFoldDB" id="A0AAQ4FQ56"/>
<dbReference type="Pfam" id="PF13923">
    <property type="entry name" value="zf-C3HC4_2"/>
    <property type="match status" value="1"/>
</dbReference>
<dbReference type="CDD" id="cd16476">
    <property type="entry name" value="RING-H2_RNF139-like"/>
    <property type="match status" value="1"/>
</dbReference>
<keyword evidence="4 8" id="KW-0863">Zinc-finger</keyword>
<keyword evidence="7 9" id="KW-0472">Membrane</keyword>
<feature type="transmembrane region" description="Helical" evidence="9">
    <location>
        <begin position="230"/>
        <end position="249"/>
    </location>
</feature>
<sequence length="500" mass="54961">MAVLQTRQLLHVYLWLSSLGAVLWSYVCNRELVRYAEDLSHDGSLLLELLRLEPGALLRTGANYALQLLLALLLSAGRGPRATAALALTLLAPTVASVCLLPASPLASALIAQLLLVAPALRCAPPVLARTTWRARALLGQVGGQALLEAHWARLRAPLVLRVFWALRVAAHAALLPPRLPLAQALAQLATRGCDTSVALLGMASVVATLARLTAAAARRLLLLEGSPERSLATVAGLLFLVLALQTGITGLDPPRRLARLVRNLCLLATAVLHFVQGMLGPLLVSLGASRSGSRQRHARALGLSLALAACPCALLAYLWTHQPISTWLLAVSAFSAELVVKVIISLLIYLLFLADARRETMWEPLDDYVYYLRATGSVLEFLFGVFLLFNGAWIFAFESRGTIRAFMMCFHAYFNIWQQAKAGWKACARRRAALYKLHSLPEATSQQLRELDDVCTICFQELQTARVTRCRHFFHSACLRKWLYVRDMCPLCHSTLYHQ</sequence>
<evidence type="ECO:0000313" key="11">
    <source>
        <dbReference type="EMBL" id="KAK8788818.1"/>
    </source>
</evidence>
<proteinExistence type="predicted"/>
<dbReference type="PROSITE" id="PS50089">
    <property type="entry name" value="ZF_RING_2"/>
    <property type="match status" value="1"/>
</dbReference>
<name>A0AAQ4FQ56_AMBAM</name>
<keyword evidence="3" id="KW-0479">Metal-binding</keyword>
<dbReference type="PANTHER" id="PTHR22763:SF163">
    <property type="entry name" value="E3 UBIQUITIN-PROTEIN LIGASE RNF139"/>
    <property type="match status" value="1"/>
</dbReference>
<evidence type="ECO:0000256" key="9">
    <source>
        <dbReference type="SAM" id="Phobius"/>
    </source>
</evidence>
<feature type="transmembrane region" description="Helical" evidence="9">
    <location>
        <begin position="9"/>
        <end position="27"/>
    </location>
</feature>
<dbReference type="InterPro" id="IPR001841">
    <property type="entry name" value="Znf_RING"/>
</dbReference>
<dbReference type="Gene3D" id="3.30.40.10">
    <property type="entry name" value="Zinc/RING finger domain, C3HC4 (zinc finger)"/>
    <property type="match status" value="1"/>
</dbReference>
<dbReference type="InterPro" id="IPR011016">
    <property type="entry name" value="Znf_RING-CH"/>
</dbReference>
<keyword evidence="6 9" id="KW-1133">Transmembrane helix</keyword>
<dbReference type="InterPro" id="IPR013083">
    <property type="entry name" value="Znf_RING/FYVE/PHD"/>
</dbReference>
<evidence type="ECO:0000256" key="7">
    <source>
        <dbReference type="ARBA" id="ARBA00023136"/>
    </source>
</evidence>
<evidence type="ECO:0000313" key="12">
    <source>
        <dbReference type="Proteomes" id="UP001321473"/>
    </source>
</evidence>
<comment type="subcellular location">
    <subcellularLocation>
        <location evidence="1">Membrane</location>
        <topology evidence="1">Multi-pass membrane protein</topology>
    </subcellularLocation>
</comment>
<evidence type="ECO:0000256" key="4">
    <source>
        <dbReference type="ARBA" id="ARBA00022771"/>
    </source>
</evidence>
<dbReference type="EMBL" id="JARKHS020000449">
    <property type="protein sequence ID" value="KAK8788818.1"/>
    <property type="molecule type" value="Genomic_DNA"/>
</dbReference>
<keyword evidence="2 9" id="KW-0812">Transmembrane</keyword>